<evidence type="ECO:0000313" key="3">
    <source>
        <dbReference type="Proteomes" id="UP000807504"/>
    </source>
</evidence>
<dbReference type="SUPFAM" id="SSF52058">
    <property type="entry name" value="L domain-like"/>
    <property type="match status" value="1"/>
</dbReference>
<feature type="compositionally biased region" description="Basic and acidic residues" evidence="1">
    <location>
        <begin position="203"/>
        <end position="212"/>
    </location>
</feature>
<dbReference type="EMBL" id="JABXBU010002230">
    <property type="protein sequence ID" value="KAF8768254.1"/>
    <property type="molecule type" value="Genomic_DNA"/>
</dbReference>
<dbReference type="AlphaFoldDB" id="A0A8T0E9T6"/>
<evidence type="ECO:0000313" key="2">
    <source>
        <dbReference type="EMBL" id="KAF8768254.1"/>
    </source>
</evidence>
<gene>
    <name evidence="2" type="ORF">HNY73_021094</name>
</gene>
<organism evidence="2 3">
    <name type="scientific">Argiope bruennichi</name>
    <name type="common">Wasp spider</name>
    <name type="synonym">Aranea bruennichi</name>
    <dbReference type="NCBI Taxonomy" id="94029"/>
    <lineage>
        <taxon>Eukaryota</taxon>
        <taxon>Metazoa</taxon>
        <taxon>Ecdysozoa</taxon>
        <taxon>Arthropoda</taxon>
        <taxon>Chelicerata</taxon>
        <taxon>Arachnida</taxon>
        <taxon>Araneae</taxon>
        <taxon>Araneomorphae</taxon>
        <taxon>Entelegynae</taxon>
        <taxon>Araneoidea</taxon>
        <taxon>Araneidae</taxon>
        <taxon>Argiope</taxon>
    </lineage>
</organism>
<reference evidence="2" key="2">
    <citation type="submission" date="2020-06" db="EMBL/GenBank/DDBJ databases">
        <authorList>
            <person name="Sheffer M."/>
        </authorList>
    </citation>
    <scope>NUCLEOTIDE SEQUENCE</scope>
</reference>
<protein>
    <submittedName>
        <fullName evidence="2">Uncharacterized protein</fullName>
    </submittedName>
</protein>
<name>A0A8T0E9T6_ARGBR</name>
<keyword evidence="3" id="KW-1185">Reference proteome</keyword>
<dbReference type="Proteomes" id="UP000807504">
    <property type="component" value="Unassembled WGS sequence"/>
</dbReference>
<comment type="caution">
    <text evidence="2">The sequence shown here is derived from an EMBL/GenBank/DDBJ whole genome shotgun (WGS) entry which is preliminary data.</text>
</comment>
<dbReference type="InterPro" id="IPR032675">
    <property type="entry name" value="LRR_dom_sf"/>
</dbReference>
<reference evidence="2" key="1">
    <citation type="journal article" date="2020" name="bioRxiv">
        <title>Chromosome-level reference genome of the European wasp spider Argiope bruennichi: a resource for studies on range expansion and evolutionary adaptation.</title>
        <authorList>
            <person name="Sheffer M.M."/>
            <person name="Hoppe A."/>
            <person name="Krehenwinkel H."/>
            <person name="Uhl G."/>
            <person name="Kuss A.W."/>
            <person name="Jensen L."/>
            <person name="Jensen C."/>
            <person name="Gillespie R.G."/>
            <person name="Hoff K.J."/>
            <person name="Prost S."/>
        </authorList>
    </citation>
    <scope>NUCLEOTIDE SEQUENCE</scope>
</reference>
<sequence length="237" mass="27458">MPKADIFPCSCEFDGVETSLICRNVKRQSDIDQLPNRTEDYQFDNFVLQNSTISSIPQQLMLDKSISSLLIARSHLKQLFQPIPGTVNDLEAVRVEKVSFSNGVNWSQFRNLENVKCLHFQKVNIPSLNEDFRKYMSKRLIILELIETNTSFIVDNAFAAMEELIDIRIQNNRISQLKRMSNAQEIAKGADLSRSTSKARNLRNTDPKEQKNKSSNKILMHVSEWRNCIRRARRYMS</sequence>
<proteinExistence type="predicted"/>
<dbReference type="Gene3D" id="3.80.10.10">
    <property type="entry name" value="Ribonuclease Inhibitor"/>
    <property type="match status" value="1"/>
</dbReference>
<feature type="compositionally biased region" description="Polar residues" evidence="1">
    <location>
        <begin position="193"/>
        <end position="202"/>
    </location>
</feature>
<evidence type="ECO:0000256" key="1">
    <source>
        <dbReference type="SAM" id="MobiDB-lite"/>
    </source>
</evidence>
<feature type="region of interest" description="Disordered" evidence="1">
    <location>
        <begin position="186"/>
        <end position="217"/>
    </location>
</feature>
<accession>A0A8T0E9T6</accession>